<feature type="domain" description="Methyltransferase type 11" evidence="1">
    <location>
        <begin position="37"/>
        <end position="115"/>
    </location>
</feature>
<comment type="caution">
    <text evidence="2">The sequence shown here is derived from an EMBL/GenBank/DDBJ whole genome shotgun (WGS) entry which is preliminary data.</text>
</comment>
<name>A0A512H521_9PROT</name>
<dbReference type="Proteomes" id="UP000321567">
    <property type="component" value="Unassembled WGS sequence"/>
</dbReference>
<dbReference type="CDD" id="cd02440">
    <property type="entry name" value="AdoMet_MTases"/>
    <property type="match status" value="1"/>
</dbReference>
<dbReference type="EMBL" id="BJZO01000012">
    <property type="protein sequence ID" value="GEO80569.1"/>
    <property type="molecule type" value="Genomic_DNA"/>
</dbReference>
<gene>
    <name evidence="2" type="ORF">ROR02_07000</name>
</gene>
<evidence type="ECO:0000313" key="2">
    <source>
        <dbReference type="EMBL" id="GEO80569.1"/>
    </source>
</evidence>
<dbReference type="PANTHER" id="PTHR43591">
    <property type="entry name" value="METHYLTRANSFERASE"/>
    <property type="match status" value="1"/>
</dbReference>
<dbReference type="Gene3D" id="3.40.50.150">
    <property type="entry name" value="Vaccinia Virus protein VP39"/>
    <property type="match status" value="1"/>
</dbReference>
<dbReference type="Pfam" id="PF08241">
    <property type="entry name" value="Methyltransf_11"/>
    <property type="match status" value="1"/>
</dbReference>
<keyword evidence="3" id="KW-1185">Reference proteome</keyword>
<proteinExistence type="predicted"/>
<organism evidence="2 3">
    <name type="scientific">Pararhodospirillum oryzae</name>
    <dbReference type="NCBI Taxonomy" id="478448"/>
    <lineage>
        <taxon>Bacteria</taxon>
        <taxon>Pseudomonadati</taxon>
        <taxon>Pseudomonadota</taxon>
        <taxon>Alphaproteobacteria</taxon>
        <taxon>Rhodospirillales</taxon>
        <taxon>Rhodospirillaceae</taxon>
        <taxon>Pararhodospirillum</taxon>
    </lineage>
</organism>
<dbReference type="PANTHER" id="PTHR43591:SF24">
    <property type="entry name" value="2-METHOXY-6-POLYPRENYL-1,4-BENZOQUINOL METHYLASE, MITOCHONDRIAL"/>
    <property type="match status" value="1"/>
</dbReference>
<dbReference type="SUPFAM" id="SSF53335">
    <property type="entry name" value="S-adenosyl-L-methionine-dependent methyltransferases"/>
    <property type="match status" value="1"/>
</dbReference>
<accession>A0A512H521</accession>
<dbReference type="GO" id="GO:0008757">
    <property type="term" value="F:S-adenosylmethionine-dependent methyltransferase activity"/>
    <property type="evidence" value="ECO:0007669"/>
    <property type="project" value="InterPro"/>
</dbReference>
<dbReference type="RefSeq" id="WP_170244936.1">
    <property type="nucleotide sequence ID" value="NZ_BJZO01000012.1"/>
</dbReference>
<dbReference type="InterPro" id="IPR029063">
    <property type="entry name" value="SAM-dependent_MTases_sf"/>
</dbReference>
<dbReference type="InterPro" id="IPR013216">
    <property type="entry name" value="Methyltransf_11"/>
</dbReference>
<dbReference type="AlphaFoldDB" id="A0A512H521"/>
<sequence>MISAFLKFWNTLPVSQARARGLPGRLRGYMPAGGSVLDVGAGNGVIASRLLHEGGLARMEGVDVLPQPDPLIPVRVFDGRNLPFDDDSFDLVTLIDVLHHTREPERLLAEAARVSRGPVLVKDHDWKTRLDWWILAVADYLGNKPYGVSLPYAFLRMDQWAALFESLALTVAATEHFRYAPYDRARQVIFLLVPRSR</sequence>
<evidence type="ECO:0000313" key="3">
    <source>
        <dbReference type="Proteomes" id="UP000321567"/>
    </source>
</evidence>
<evidence type="ECO:0000259" key="1">
    <source>
        <dbReference type="Pfam" id="PF08241"/>
    </source>
</evidence>
<reference evidence="2 3" key="1">
    <citation type="submission" date="2019-07" db="EMBL/GenBank/DDBJ databases">
        <title>Whole genome shotgun sequence of Rhodospirillum oryzae NBRC 107573.</title>
        <authorList>
            <person name="Hosoyama A."/>
            <person name="Uohara A."/>
            <person name="Ohji S."/>
            <person name="Ichikawa N."/>
        </authorList>
    </citation>
    <scope>NUCLEOTIDE SEQUENCE [LARGE SCALE GENOMIC DNA]</scope>
    <source>
        <strain evidence="2 3">NBRC 107573</strain>
    </source>
</reference>
<protein>
    <recommendedName>
        <fullName evidence="1">Methyltransferase type 11 domain-containing protein</fullName>
    </recommendedName>
</protein>